<dbReference type="GO" id="GO:0005634">
    <property type="term" value="C:nucleus"/>
    <property type="evidence" value="ECO:0007669"/>
    <property type="project" value="TreeGrafter"/>
</dbReference>
<dbReference type="EMBL" id="JARO02000800">
    <property type="protein sequence ID" value="KPP77367.1"/>
    <property type="molecule type" value="Genomic_DNA"/>
</dbReference>
<dbReference type="SUPFAM" id="SSF100920">
    <property type="entry name" value="Heat shock protein 70kD (HSP70), peptide-binding domain"/>
    <property type="match status" value="1"/>
</dbReference>
<evidence type="ECO:0000313" key="8">
    <source>
        <dbReference type="EMBL" id="KPP77367.1"/>
    </source>
</evidence>
<keyword evidence="3" id="KW-0963">Cytoplasm</keyword>
<comment type="similarity">
    <text evidence="2">Belongs to the heat shock protein 70 family.</text>
</comment>
<feature type="compositionally biased region" description="Acidic residues" evidence="7">
    <location>
        <begin position="505"/>
        <end position="520"/>
    </location>
</feature>
<dbReference type="FunFam" id="3.90.640.10:FF:000004">
    <property type="entry name" value="Heat shock 70 kDa protein 4"/>
    <property type="match status" value="1"/>
</dbReference>
<dbReference type="FunFam" id="3.30.420.40:FF:000767">
    <property type="entry name" value="Heat shock protein 70 (HSP70)-4, putative"/>
    <property type="match status" value="1"/>
</dbReference>
<comment type="subcellular location">
    <subcellularLocation>
        <location evidence="1">Cytoplasm</location>
    </subcellularLocation>
</comment>
<keyword evidence="6" id="KW-0067">ATP-binding</keyword>
<dbReference type="InterPro" id="IPR013126">
    <property type="entry name" value="Hsp_70_fam"/>
</dbReference>
<comment type="caution">
    <text evidence="8">The sequence shown here is derived from an EMBL/GenBank/DDBJ whole genome shotgun (WGS) entry which is preliminary data.</text>
</comment>
<dbReference type="FunFam" id="3.30.420.40:FF:000171">
    <property type="entry name" value="Heat shock 70 kDa protein 4"/>
    <property type="match status" value="1"/>
</dbReference>
<dbReference type="AlphaFoldDB" id="A0A0P7V692"/>
<dbReference type="PANTHER" id="PTHR45639:SF2">
    <property type="entry name" value="HEAT SHOCK PROTEIN 105 KDA"/>
    <property type="match status" value="1"/>
</dbReference>
<dbReference type="FunFam" id="3.30.420.40:FF:000495">
    <property type="entry name" value="Heat shock protein 4b"/>
    <property type="match status" value="1"/>
</dbReference>
<evidence type="ECO:0000256" key="3">
    <source>
        <dbReference type="ARBA" id="ARBA00022490"/>
    </source>
</evidence>
<dbReference type="GO" id="GO:0005829">
    <property type="term" value="C:cytosol"/>
    <property type="evidence" value="ECO:0007669"/>
    <property type="project" value="TreeGrafter"/>
</dbReference>
<dbReference type="GO" id="GO:0140662">
    <property type="term" value="F:ATP-dependent protein folding chaperone"/>
    <property type="evidence" value="ECO:0007669"/>
    <property type="project" value="InterPro"/>
</dbReference>
<dbReference type="Proteomes" id="UP000034805">
    <property type="component" value="Unassembled WGS sequence"/>
</dbReference>
<evidence type="ECO:0000256" key="1">
    <source>
        <dbReference type="ARBA" id="ARBA00004496"/>
    </source>
</evidence>
<dbReference type="FunFam" id="1.20.1270.10:FF:000002">
    <property type="entry name" value="Heat shock 70 kDa protein 4"/>
    <property type="match status" value="1"/>
</dbReference>
<dbReference type="SUPFAM" id="SSF53067">
    <property type="entry name" value="Actin-like ATPase domain"/>
    <property type="match status" value="2"/>
</dbReference>
<feature type="compositionally biased region" description="Basic and acidic residues" evidence="7">
    <location>
        <begin position="566"/>
        <end position="576"/>
    </location>
</feature>
<dbReference type="Gene3D" id="1.20.1270.10">
    <property type="match status" value="2"/>
</dbReference>
<dbReference type="Gene3D" id="3.90.640.10">
    <property type="entry name" value="Actin, Chain A, domain 4"/>
    <property type="match status" value="1"/>
</dbReference>
<reference evidence="8 9" key="1">
    <citation type="submission" date="2015-08" db="EMBL/GenBank/DDBJ databases">
        <title>The genome of the Asian arowana (Scleropages formosus).</title>
        <authorList>
            <person name="Tan M.H."/>
            <person name="Gan H.M."/>
            <person name="Croft L.J."/>
            <person name="Austin C.M."/>
        </authorList>
    </citation>
    <scope>NUCLEOTIDE SEQUENCE [LARGE SCALE GENOMIC DNA]</scope>
    <source>
        <strain evidence="8">Aro1</strain>
    </source>
</reference>
<evidence type="ECO:0000256" key="7">
    <source>
        <dbReference type="SAM" id="MobiDB-lite"/>
    </source>
</evidence>
<dbReference type="PRINTS" id="PR00301">
    <property type="entry name" value="HEATSHOCK70"/>
</dbReference>
<evidence type="ECO:0000256" key="2">
    <source>
        <dbReference type="ARBA" id="ARBA00007381"/>
    </source>
</evidence>
<protein>
    <submittedName>
        <fullName evidence="8">Heat shock protein 105 kDa-like</fullName>
    </submittedName>
</protein>
<evidence type="ECO:0000256" key="6">
    <source>
        <dbReference type="ARBA" id="ARBA00022840"/>
    </source>
</evidence>
<feature type="region of interest" description="Disordered" evidence="7">
    <location>
        <begin position="501"/>
        <end position="579"/>
    </location>
</feature>
<dbReference type="InterPro" id="IPR029048">
    <property type="entry name" value="HSP70_C_sf"/>
</dbReference>
<evidence type="ECO:0000256" key="5">
    <source>
        <dbReference type="ARBA" id="ARBA00022741"/>
    </source>
</evidence>
<feature type="region of interest" description="Disordered" evidence="7">
    <location>
        <begin position="815"/>
        <end position="860"/>
    </location>
</feature>
<keyword evidence="5" id="KW-0547">Nucleotide-binding</keyword>
<dbReference type="STRING" id="113540.ENSSFOP00015002814"/>
<sequence>MSVNSYIAVAKGGGIETVTNEFTDRCTPSVVSFGSKNRTIGNAAKNQLITNSKNTLFNFKRFHGRSFQDPVVQNEKSNVPYDLVPMKNGRAGVEVMYLDKKHEFSTEQLTAMLLTRLKETAEANIQKKVVDCVISVPTFFTDAERRCVLDATQIAGLNCLRLMNDTTAVALNYGIYKEDLPPPEEKPKIVIFVDMGHSAFQVSGCAFNKGKLKVLATAFDPDLGGKDFDQRLVEYFCTDFKSKYKLDVKSRVRALLRLQQECEKLKKLMSSNSTDIPLNIECFMDDTDVSGKMNRAQFEELCADLIERVTVPLVAVMEQAQLQPQNISAVEVVGGATRIPAIRAKIVKFFGKDVSTTLNADEAVARGCALQCAILSPAFKVREFSITDVTPFPMSLSWSTEGDDPAGCHEVFCKNHMIPFSKVIAFYRKNPFILEVFYSDPSSLPYPEAKIGEFSVLNVSTQDDGERSKVKVKVRVNADGIVSVSSAAMIQKVRAEDHKTLAVESVEDDANAQETEDNLDTQDKTQEKNEGDTQTSVDNENQPAPQSPPAEKEHSHSSPHALNGECRAHQPPDAKKPKMKTMHVGLPIEAKLVQQLGKEHLSTYTQLESEMILQDQREKERNNAKNAVEEHVYYYRHKLEGPYLNFLNSMDRNKFSELLARTENWLYNEGEDQEKQVYLDKLAEIQKLGTPVQERYEEAEQRPKLFEELTSRIQTYVKITENYRNGLHNLKYDWHYQKLMLSVIGQDENYTHIDAPDMEKVSRCVKDTQEWMANVRSAQDKLRHDEDPVVRSTDIRAKLQELERVCELVVTKPKPRVESPVEETTQANSTCSKKGVEDVTMEQEAALHNGEKPTNGMDLD</sequence>
<proteinExistence type="inferred from homology"/>
<dbReference type="InterPro" id="IPR043129">
    <property type="entry name" value="ATPase_NBD"/>
</dbReference>
<dbReference type="Gene3D" id="3.30.420.40">
    <property type="match status" value="2"/>
</dbReference>
<name>A0A0P7V692_SCLFO</name>
<dbReference type="SUPFAM" id="SSF100934">
    <property type="entry name" value="Heat shock protein 70kD (HSP70), C-terminal subdomain"/>
    <property type="match status" value="2"/>
</dbReference>
<dbReference type="FunFam" id="3.30.30.30:FF:000002">
    <property type="entry name" value="Heat shock 70 kDa protein 4"/>
    <property type="match status" value="1"/>
</dbReference>
<organism evidence="8 9">
    <name type="scientific">Scleropages formosus</name>
    <name type="common">Asian bonytongue</name>
    <name type="synonym">Osteoglossum formosum</name>
    <dbReference type="NCBI Taxonomy" id="113540"/>
    <lineage>
        <taxon>Eukaryota</taxon>
        <taxon>Metazoa</taxon>
        <taxon>Chordata</taxon>
        <taxon>Craniata</taxon>
        <taxon>Vertebrata</taxon>
        <taxon>Euteleostomi</taxon>
        <taxon>Actinopterygii</taxon>
        <taxon>Neopterygii</taxon>
        <taxon>Teleostei</taxon>
        <taxon>Osteoglossocephala</taxon>
        <taxon>Osteoglossomorpha</taxon>
        <taxon>Osteoglossiformes</taxon>
        <taxon>Osteoglossidae</taxon>
        <taxon>Scleropages</taxon>
    </lineage>
</organism>
<feature type="compositionally biased region" description="Polar residues" evidence="7">
    <location>
        <begin position="532"/>
        <end position="544"/>
    </location>
</feature>
<dbReference type="InterPro" id="IPR018181">
    <property type="entry name" value="Heat_shock_70_CS"/>
</dbReference>
<feature type="compositionally biased region" description="Polar residues" evidence="7">
    <location>
        <begin position="822"/>
        <end position="832"/>
    </location>
</feature>
<dbReference type="InterPro" id="IPR029047">
    <property type="entry name" value="HSP70_peptide-bd_sf"/>
</dbReference>
<dbReference type="PROSITE" id="PS01036">
    <property type="entry name" value="HSP70_3"/>
    <property type="match status" value="1"/>
</dbReference>
<dbReference type="CDD" id="cd10228">
    <property type="entry name" value="ASKHA_NBD_HSP70_HSPA4_like"/>
    <property type="match status" value="1"/>
</dbReference>
<accession>A0A0P7V692</accession>
<keyword evidence="8" id="KW-0346">Stress response</keyword>
<gene>
    <name evidence="8" type="ORF">Z043_103220</name>
</gene>
<keyword evidence="4" id="KW-0597">Phosphoprotein</keyword>
<dbReference type="Gene3D" id="2.60.34.10">
    <property type="entry name" value="Substrate Binding Domain Of DNAk, Chain A, domain 1"/>
    <property type="match status" value="1"/>
</dbReference>
<evidence type="ECO:0000313" key="9">
    <source>
        <dbReference type="Proteomes" id="UP000034805"/>
    </source>
</evidence>
<dbReference type="Gene3D" id="3.30.30.30">
    <property type="match status" value="1"/>
</dbReference>
<dbReference type="Pfam" id="PF00012">
    <property type="entry name" value="HSP70"/>
    <property type="match status" value="1"/>
</dbReference>
<dbReference type="PANTHER" id="PTHR45639">
    <property type="entry name" value="HSC70CB, ISOFORM G-RELATED"/>
    <property type="match status" value="1"/>
</dbReference>
<dbReference type="GO" id="GO:0005524">
    <property type="term" value="F:ATP binding"/>
    <property type="evidence" value="ECO:0007669"/>
    <property type="project" value="UniProtKB-KW"/>
</dbReference>
<feature type="compositionally biased region" description="Basic and acidic residues" evidence="7">
    <location>
        <begin position="521"/>
        <end position="531"/>
    </location>
</feature>
<evidence type="ECO:0000256" key="4">
    <source>
        <dbReference type="ARBA" id="ARBA00022553"/>
    </source>
</evidence>